<dbReference type="PANTHER" id="PTHR15615:SF36">
    <property type="entry name" value="PHO85 CYCLIN-5"/>
    <property type="match status" value="1"/>
</dbReference>
<name>A0AAN7W255_9SACH</name>
<dbReference type="GO" id="GO:0000307">
    <property type="term" value="C:cyclin-dependent protein kinase holoenzyme complex"/>
    <property type="evidence" value="ECO:0007669"/>
    <property type="project" value="UniProtKB-ARBA"/>
</dbReference>
<dbReference type="GO" id="GO:0019901">
    <property type="term" value="F:protein kinase binding"/>
    <property type="evidence" value="ECO:0007669"/>
    <property type="project" value="InterPro"/>
</dbReference>
<dbReference type="EMBL" id="JAWIZZ010000047">
    <property type="protein sequence ID" value="KAK5779496.1"/>
    <property type="molecule type" value="Genomic_DNA"/>
</dbReference>
<dbReference type="InterPro" id="IPR013922">
    <property type="entry name" value="Cyclin_PHO80-like"/>
</dbReference>
<dbReference type="InterPro" id="IPR036915">
    <property type="entry name" value="Cyclin-like_sf"/>
</dbReference>
<dbReference type="GO" id="GO:0005634">
    <property type="term" value="C:nucleus"/>
    <property type="evidence" value="ECO:0007669"/>
    <property type="project" value="TreeGrafter"/>
</dbReference>
<dbReference type="InterPro" id="IPR006671">
    <property type="entry name" value="Cyclin_N"/>
</dbReference>
<accession>A0AAN7W255</accession>
<dbReference type="Proteomes" id="UP001306508">
    <property type="component" value="Unassembled WGS sequence"/>
</dbReference>
<sequence>MHQVTPDSSHLGLDSTSTNCNNIPSFYQSSSHADPSKKCTASIIHNISILLFKFTKNLQVGTIDNSIQSIRPFIIEILKRSKCNKITTLLASYYVNKLYQGQTDLAKLPEFAKCSKRIFLICLIISHKFLTDNTYAMKTWSQITGLSVKALNDMERWCLNKLNYALYVKKEILQHWILKMSQSTLDIKDDVCTHKKRKYDNNVHHIQISRTLNLPRSYVIQSFYYAASNVVAHVWLINTLIGSRFIQDLIEWRCGSNPLVHLD</sequence>
<dbReference type="PANTHER" id="PTHR15615">
    <property type="match status" value="1"/>
</dbReference>
<evidence type="ECO:0000313" key="2">
    <source>
        <dbReference type="EMBL" id="KAK5779496.1"/>
    </source>
</evidence>
<organism evidence="2 3">
    <name type="scientific">Arxiozyma heterogenica</name>
    <dbReference type="NCBI Taxonomy" id="278026"/>
    <lineage>
        <taxon>Eukaryota</taxon>
        <taxon>Fungi</taxon>
        <taxon>Dikarya</taxon>
        <taxon>Ascomycota</taxon>
        <taxon>Saccharomycotina</taxon>
        <taxon>Saccharomycetes</taxon>
        <taxon>Saccharomycetales</taxon>
        <taxon>Saccharomycetaceae</taxon>
        <taxon>Arxiozyma</taxon>
    </lineage>
</organism>
<reference evidence="3" key="1">
    <citation type="submission" date="2023-07" db="EMBL/GenBank/DDBJ databases">
        <title>A draft genome of Kazachstania heterogenica Y-27499.</title>
        <authorList>
            <person name="Donic C."/>
            <person name="Kralova J.S."/>
            <person name="Fidel L."/>
            <person name="Ben-Dor S."/>
            <person name="Jung S."/>
        </authorList>
    </citation>
    <scope>NUCLEOTIDE SEQUENCE [LARGE SCALE GENOMIC DNA]</scope>
    <source>
        <strain evidence="3">Y27499</strain>
    </source>
</reference>
<evidence type="ECO:0000259" key="1">
    <source>
        <dbReference type="Pfam" id="PF00134"/>
    </source>
</evidence>
<keyword evidence="3" id="KW-1185">Reference proteome</keyword>
<gene>
    <name evidence="2" type="ORF">RI543_003387</name>
</gene>
<dbReference type="Gene3D" id="1.10.472.10">
    <property type="entry name" value="Cyclin-like"/>
    <property type="match status" value="1"/>
</dbReference>
<feature type="domain" description="Cyclin N-terminal" evidence="1">
    <location>
        <begin position="72"/>
        <end position="166"/>
    </location>
</feature>
<dbReference type="Pfam" id="PF00134">
    <property type="entry name" value="Cyclin_N"/>
    <property type="match status" value="1"/>
</dbReference>
<comment type="caution">
    <text evidence="2">The sequence shown here is derived from an EMBL/GenBank/DDBJ whole genome shotgun (WGS) entry which is preliminary data.</text>
</comment>
<dbReference type="GO" id="GO:0016538">
    <property type="term" value="F:cyclin-dependent protein serine/threonine kinase regulator activity"/>
    <property type="evidence" value="ECO:0007669"/>
    <property type="project" value="TreeGrafter"/>
</dbReference>
<dbReference type="SUPFAM" id="SSF47954">
    <property type="entry name" value="Cyclin-like"/>
    <property type="match status" value="1"/>
</dbReference>
<dbReference type="CDD" id="cd20557">
    <property type="entry name" value="CYCLIN_ScPCL1-like"/>
    <property type="match status" value="1"/>
</dbReference>
<evidence type="ECO:0000313" key="3">
    <source>
        <dbReference type="Proteomes" id="UP001306508"/>
    </source>
</evidence>
<dbReference type="AlphaFoldDB" id="A0AAN7W255"/>
<proteinExistence type="predicted"/>
<protein>
    <recommendedName>
        <fullName evidence="1">Cyclin N-terminal domain-containing protein</fullName>
    </recommendedName>
</protein>